<keyword evidence="1" id="KW-1133">Transmembrane helix</keyword>
<dbReference type="EMBL" id="JAZDRP010000004">
    <property type="protein sequence ID" value="MEE2526461.1"/>
    <property type="molecule type" value="Genomic_DNA"/>
</dbReference>
<reference evidence="3 4" key="1">
    <citation type="submission" date="2024-01" db="EMBL/GenBank/DDBJ databases">
        <title>Hyphobacterium bacterium isolated from marine sediment.</title>
        <authorList>
            <person name="Zhao S."/>
        </authorList>
    </citation>
    <scope>NUCLEOTIDE SEQUENCE [LARGE SCALE GENOMIC DNA]</scope>
    <source>
        <strain evidence="4">HN65</strain>
    </source>
</reference>
<dbReference type="RefSeq" id="WP_330199124.1">
    <property type="nucleotide sequence ID" value="NZ_JAZDRP010000004.1"/>
</dbReference>
<dbReference type="Pfam" id="PF02517">
    <property type="entry name" value="Rce1-like"/>
    <property type="match status" value="1"/>
</dbReference>
<feature type="domain" description="CAAX prenyl protease 2/Lysostaphin resistance protein A-like" evidence="2">
    <location>
        <begin position="131"/>
        <end position="225"/>
    </location>
</feature>
<dbReference type="Proteomes" id="UP001354971">
    <property type="component" value="Unassembled WGS sequence"/>
</dbReference>
<feature type="transmembrane region" description="Helical" evidence="1">
    <location>
        <begin position="164"/>
        <end position="186"/>
    </location>
</feature>
<dbReference type="InterPro" id="IPR003675">
    <property type="entry name" value="Rce1/LyrA-like_dom"/>
</dbReference>
<keyword evidence="3" id="KW-0378">Hydrolase</keyword>
<sequence length="237" mass="25933">MTDISSPRSRFAILVELGIVLTVLIGSKLLFDQIAWRFAGPLSLLCTLITIYFFARGNQETVSDFGLIRLRKWWSFPLILPQSALATVAIIASGAGMAYLGGALGFWPVEEVPSGVEDRWGNIVGNFPVYLGWLAIVWTSAAFGEEIFFRSYLIRRVEALLPGVKWAAALAVIIAATGFGIAHMYYQGVRGLVVTGVIGLALGTLYLVYKRNLWPLVLAHGAVDTLAFTAMYLDLDI</sequence>
<evidence type="ECO:0000313" key="3">
    <source>
        <dbReference type="EMBL" id="MEE2526461.1"/>
    </source>
</evidence>
<accession>A0ABU7LRC6</accession>
<evidence type="ECO:0000313" key="4">
    <source>
        <dbReference type="Proteomes" id="UP001354971"/>
    </source>
</evidence>
<comment type="caution">
    <text evidence="3">The sequence shown here is derived from an EMBL/GenBank/DDBJ whole genome shotgun (WGS) entry which is preliminary data.</text>
</comment>
<feature type="transmembrane region" description="Helical" evidence="1">
    <location>
        <begin position="216"/>
        <end position="233"/>
    </location>
</feature>
<keyword evidence="1" id="KW-0472">Membrane</keyword>
<dbReference type="EC" id="3.4.-.-" evidence="3"/>
<organism evidence="3 4">
    <name type="scientific">Hyphobacterium lacteum</name>
    <dbReference type="NCBI Taxonomy" id="3116575"/>
    <lineage>
        <taxon>Bacteria</taxon>
        <taxon>Pseudomonadati</taxon>
        <taxon>Pseudomonadota</taxon>
        <taxon>Alphaproteobacteria</taxon>
        <taxon>Maricaulales</taxon>
        <taxon>Maricaulaceae</taxon>
        <taxon>Hyphobacterium</taxon>
    </lineage>
</organism>
<dbReference type="GO" id="GO:0016787">
    <property type="term" value="F:hydrolase activity"/>
    <property type="evidence" value="ECO:0007669"/>
    <property type="project" value="UniProtKB-KW"/>
</dbReference>
<keyword evidence="1" id="KW-0812">Transmembrane</keyword>
<evidence type="ECO:0000256" key="1">
    <source>
        <dbReference type="SAM" id="Phobius"/>
    </source>
</evidence>
<feature type="transmembrane region" description="Helical" evidence="1">
    <location>
        <begin position="192"/>
        <end position="209"/>
    </location>
</feature>
<feature type="transmembrane region" description="Helical" evidence="1">
    <location>
        <begin position="76"/>
        <end position="100"/>
    </location>
</feature>
<keyword evidence="4" id="KW-1185">Reference proteome</keyword>
<protein>
    <submittedName>
        <fullName evidence="3">CPBP family intramembrane glutamic endopeptidase</fullName>
        <ecNumber evidence="3">3.4.-.-</ecNumber>
    </submittedName>
</protein>
<proteinExistence type="predicted"/>
<feature type="transmembrane region" description="Helical" evidence="1">
    <location>
        <begin position="12"/>
        <end position="30"/>
    </location>
</feature>
<feature type="transmembrane region" description="Helical" evidence="1">
    <location>
        <begin position="120"/>
        <end position="143"/>
    </location>
</feature>
<evidence type="ECO:0000259" key="2">
    <source>
        <dbReference type="Pfam" id="PF02517"/>
    </source>
</evidence>
<feature type="transmembrane region" description="Helical" evidence="1">
    <location>
        <begin position="36"/>
        <end position="55"/>
    </location>
</feature>
<name>A0ABU7LRC6_9PROT</name>
<gene>
    <name evidence="3" type="ORF">V0U79_08785</name>
</gene>